<organism evidence="1 2">
    <name type="scientific">Pectobacterium cacticida</name>
    <dbReference type="NCBI Taxonomy" id="69221"/>
    <lineage>
        <taxon>Bacteria</taxon>
        <taxon>Pseudomonadati</taxon>
        <taxon>Pseudomonadota</taxon>
        <taxon>Gammaproteobacteria</taxon>
        <taxon>Enterobacterales</taxon>
        <taxon>Pectobacteriaceae</taxon>
        <taxon>Pectobacterium</taxon>
    </lineage>
</organism>
<accession>A0ABZ2GDU3</accession>
<evidence type="ECO:0000313" key="2">
    <source>
        <dbReference type="Proteomes" id="UP001379444"/>
    </source>
</evidence>
<keyword evidence="2" id="KW-1185">Reference proteome</keyword>
<sequence>MKSNKVAASFVMPIFSLSTPYVTGVLVWAICSGIDISSGLEKEEVRYV</sequence>
<dbReference type="Proteomes" id="UP001379444">
    <property type="component" value="Chromosome"/>
</dbReference>
<name>A0ABZ2GDU3_9GAMM</name>
<dbReference type="RefSeq" id="WP_264496669.1">
    <property type="nucleotide sequence ID" value="NZ_CP109947.1"/>
</dbReference>
<proteinExistence type="predicted"/>
<dbReference type="EMBL" id="CP125967">
    <property type="protein sequence ID" value="WWO39342.1"/>
    <property type="molecule type" value="Genomic_DNA"/>
</dbReference>
<gene>
    <name evidence="1" type="ORF">QNA12_04860</name>
</gene>
<protein>
    <submittedName>
        <fullName evidence="1">Uncharacterized protein</fullName>
    </submittedName>
</protein>
<reference evidence="1 2" key="1">
    <citation type="journal article" date="2024" name="Front. Plant Sci.">
        <title>Comprehensive phenomic and genomic studies of the species, Pectobacterium cacticida and proposal for reclassification as Alcorniella cacticida comb. nov.</title>
        <authorList>
            <person name="Jonca J."/>
            <person name="Pirhonen M."/>
            <person name="Waleron M.M."/>
            <person name="Gawor J."/>
            <person name="Mrozik A."/>
            <person name="Smoktunowicz M."/>
            <person name="Waleron K."/>
            <person name="Waleron M."/>
        </authorList>
    </citation>
    <scope>NUCLEOTIDE SEQUENCE [LARGE SCALE GENOMIC DNA]</scope>
    <source>
        <strain evidence="1 2">DPMP6</strain>
    </source>
</reference>
<evidence type="ECO:0000313" key="1">
    <source>
        <dbReference type="EMBL" id="WWO39342.1"/>
    </source>
</evidence>